<reference evidence="2" key="1">
    <citation type="submission" date="2016-07" db="EMBL/GenBank/DDBJ databases">
        <authorList>
            <person name="Florea S."/>
            <person name="Webb J.S."/>
            <person name="Jaromczyk J."/>
            <person name="Schardl C.L."/>
        </authorList>
    </citation>
    <scope>NUCLEOTIDE SEQUENCE [LARGE SCALE GENOMIC DNA]</scope>
    <source>
        <strain evidence="2">CDC-D5610</strain>
    </source>
</reference>
<dbReference type="AlphaFoldDB" id="A0A222P213"/>
<dbReference type="RefSeq" id="WP_094090889.1">
    <property type="nucleotide sequence ID" value="NZ_CP016397.1"/>
</dbReference>
<dbReference type="Proteomes" id="UP000201728">
    <property type="component" value="Chromosome"/>
</dbReference>
<proteinExistence type="predicted"/>
<protein>
    <submittedName>
        <fullName evidence="1">Uncharacterized protein</fullName>
    </submittedName>
</protein>
<gene>
    <name evidence="1" type="ORF">clem_06605</name>
</gene>
<name>A0A222P213_9GAMM</name>
<evidence type="ECO:0000313" key="1">
    <source>
        <dbReference type="EMBL" id="ASQ45876.1"/>
    </source>
</evidence>
<organism evidence="1 2">
    <name type="scientific">Legionella clemsonensis</name>
    <dbReference type="NCBI Taxonomy" id="1867846"/>
    <lineage>
        <taxon>Bacteria</taxon>
        <taxon>Pseudomonadati</taxon>
        <taxon>Pseudomonadota</taxon>
        <taxon>Gammaproteobacteria</taxon>
        <taxon>Legionellales</taxon>
        <taxon>Legionellaceae</taxon>
        <taxon>Legionella</taxon>
    </lineage>
</organism>
<dbReference type="KEGG" id="lcd:clem_06605"/>
<evidence type="ECO:0000313" key="2">
    <source>
        <dbReference type="Proteomes" id="UP000201728"/>
    </source>
</evidence>
<keyword evidence="2" id="KW-1185">Reference proteome</keyword>
<accession>A0A222P213</accession>
<sequence length="76" mass="8684">MEHGEKLANPMRHYCNPSAVLADEELTKEERIVALKNWRDDIHLKLVATEENMGRSAGDVTLVAEINNLLDFLQHE</sequence>
<dbReference type="OrthoDB" id="5639170at2"/>
<dbReference type="EMBL" id="CP016397">
    <property type="protein sequence ID" value="ASQ45876.1"/>
    <property type="molecule type" value="Genomic_DNA"/>
</dbReference>